<evidence type="ECO:0000256" key="8">
    <source>
        <dbReference type="SAM" id="Phobius"/>
    </source>
</evidence>
<feature type="transmembrane region" description="Helical" evidence="8">
    <location>
        <begin position="54"/>
        <end position="74"/>
    </location>
</feature>
<evidence type="ECO:0000256" key="7">
    <source>
        <dbReference type="PROSITE-ProRule" id="PRU01193"/>
    </source>
</evidence>
<evidence type="ECO:0008006" key="13">
    <source>
        <dbReference type="Google" id="ProtNLM"/>
    </source>
</evidence>
<comment type="subcellular location">
    <subcellularLocation>
        <location evidence="1">Membrane</location>
        <topology evidence="1">Multi-pass membrane protein</topology>
    </subcellularLocation>
</comment>
<organism evidence="11 12">
    <name type="scientific">Candidatus Falkowbacteria bacterium HGW-Falkowbacteria-2</name>
    <dbReference type="NCBI Taxonomy" id="2013769"/>
    <lineage>
        <taxon>Bacteria</taxon>
        <taxon>Candidatus Falkowiibacteriota</taxon>
    </lineage>
</organism>
<keyword evidence="4 7" id="KW-1133">Transmembrane helix</keyword>
<keyword evidence="5 7" id="KW-0472">Membrane</keyword>
<proteinExistence type="predicted"/>
<feature type="domain" description="CNNM transmembrane" evidence="10">
    <location>
        <begin position="1"/>
        <end position="172"/>
    </location>
</feature>
<sequence>MVYLITGVLLTLSALFSGLNLGLMSLGVHELKRKAELGDKNAKKVYEVRKEGNLLLVTLLLGNVAVNAAIAICLNSITSGLIAGLVSTMLITLLGEIAPQALFSRFALSLGARVVWIVKVFLFILYPLAGPIAWVLDKIFGDELRTVYSKKELMQIISEHADDDSAEIRQDEERIALGAFTFGDKKIKEVMTPRSSVVTVGPNDKIDTAKINRLIKHGYSRYPVFDKDKDAVVGILYSHDIIGSKNINKRVSDISIKKINIIEEQESLDVCLRAFLKQKHKLFVVVNEFSEYTGVISIEDILEEIIGKEIVDEFDEYEDMRAVARQRVLLAKKAA</sequence>
<gene>
    <name evidence="11" type="ORF">CVU83_00455</name>
</gene>
<evidence type="ECO:0000313" key="12">
    <source>
        <dbReference type="Proteomes" id="UP000233325"/>
    </source>
</evidence>
<feature type="transmembrane region" description="Helical" evidence="8">
    <location>
        <begin position="114"/>
        <end position="136"/>
    </location>
</feature>
<dbReference type="InterPro" id="IPR002550">
    <property type="entry name" value="CNNM"/>
</dbReference>
<dbReference type="PANTHER" id="PTHR12064:SF94">
    <property type="entry name" value="UNEXTENDED PROTEIN"/>
    <property type="match status" value="1"/>
</dbReference>
<dbReference type="Proteomes" id="UP000233325">
    <property type="component" value="Unassembled WGS sequence"/>
</dbReference>
<dbReference type="PANTHER" id="PTHR12064">
    <property type="entry name" value="METAL TRANSPORTER CNNM"/>
    <property type="match status" value="1"/>
</dbReference>
<protein>
    <recommendedName>
        <fullName evidence="13">HlyC/CorC family transporter</fullName>
    </recommendedName>
</protein>
<dbReference type="InterPro" id="IPR044751">
    <property type="entry name" value="Ion_transp-like_CBS"/>
</dbReference>
<evidence type="ECO:0000313" key="11">
    <source>
        <dbReference type="EMBL" id="PKM89189.1"/>
    </source>
</evidence>
<dbReference type="GO" id="GO:0010960">
    <property type="term" value="P:magnesium ion homeostasis"/>
    <property type="evidence" value="ECO:0007669"/>
    <property type="project" value="InterPro"/>
</dbReference>
<reference evidence="11 12" key="1">
    <citation type="journal article" date="2017" name="ISME J.">
        <title>Potential for microbial H2 and metal transformations associated with novel bacteria and archaea in deep terrestrial subsurface sediments.</title>
        <authorList>
            <person name="Hernsdorf A.W."/>
            <person name="Amano Y."/>
            <person name="Miyakawa K."/>
            <person name="Ise K."/>
            <person name="Suzuki Y."/>
            <person name="Anantharaman K."/>
            <person name="Probst A."/>
            <person name="Burstein D."/>
            <person name="Thomas B.C."/>
            <person name="Banfield J.F."/>
        </authorList>
    </citation>
    <scope>NUCLEOTIDE SEQUENCE [LARGE SCALE GENOMIC DNA]</scope>
    <source>
        <strain evidence="11">HGW-Falkowbacteria-2</strain>
    </source>
</reference>
<comment type="caution">
    <text evidence="11">The sequence shown here is derived from an EMBL/GenBank/DDBJ whole genome shotgun (WGS) entry which is preliminary data.</text>
</comment>
<evidence type="ECO:0000259" key="9">
    <source>
        <dbReference type="PROSITE" id="PS51371"/>
    </source>
</evidence>
<dbReference type="CDD" id="cd04590">
    <property type="entry name" value="CBS_pair_CorC_HlyC_assoc"/>
    <property type="match status" value="1"/>
</dbReference>
<feature type="domain" description="CBS" evidence="9">
    <location>
        <begin position="191"/>
        <end position="254"/>
    </location>
</feature>
<dbReference type="PROSITE" id="PS51371">
    <property type="entry name" value="CBS"/>
    <property type="match status" value="2"/>
</dbReference>
<keyword evidence="6" id="KW-0129">CBS domain</keyword>
<evidence type="ECO:0000256" key="5">
    <source>
        <dbReference type="ARBA" id="ARBA00023136"/>
    </source>
</evidence>
<evidence type="ECO:0000259" key="10">
    <source>
        <dbReference type="PROSITE" id="PS51846"/>
    </source>
</evidence>
<name>A0A2N2E387_9BACT</name>
<dbReference type="Pfam" id="PF00571">
    <property type="entry name" value="CBS"/>
    <property type="match status" value="2"/>
</dbReference>
<dbReference type="EMBL" id="PHAH01000004">
    <property type="protein sequence ID" value="PKM89189.1"/>
    <property type="molecule type" value="Genomic_DNA"/>
</dbReference>
<dbReference type="Pfam" id="PF01595">
    <property type="entry name" value="CNNM"/>
    <property type="match status" value="1"/>
</dbReference>
<dbReference type="SUPFAM" id="SSF54631">
    <property type="entry name" value="CBS-domain pair"/>
    <property type="match status" value="1"/>
</dbReference>
<evidence type="ECO:0000256" key="4">
    <source>
        <dbReference type="ARBA" id="ARBA00022989"/>
    </source>
</evidence>
<dbReference type="InterPro" id="IPR045095">
    <property type="entry name" value="ACDP"/>
</dbReference>
<feature type="domain" description="CBS" evidence="9">
    <location>
        <begin position="255"/>
        <end position="313"/>
    </location>
</feature>
<evidence type="ECO:0000256" key="6">
    <source>
        <dbReference type="PROSITE-ProRule" id="PRU00703"/>
    </source>
</evidence>
<dbReference type="GO" id="GO:0016020">
    <property type="term" value="C:membrane"/>
    <property type="evidence" value="ECO:0007669"/>
    <property type="project" value="UniProtKB-SubCell"/>
</dbReference>
<dbReference type="Gene3D" id="3.10.580.10">
    <property type="entry name" value="CBS-domain"/>
    <property type="match status" value="1"/>
</dbReference>
<dbReference type="AlphaFoldDB" id="A0A2N2E387"/>
<dbReference type="PROSITE" id="PS51846">
    <property type="entry name" value="CNNM"/>
    <property type="match status" value="1"/>
</dbReference>
<dbReference type="InterPro" id="IPR046342">
    <property type="entry name" value="CBS_dom_sf"/>
</dbReference>
<feature type="transmembrane region" description="Helical" evidence="8">
    <location>
        <begin position="81"/>
        <end position="102"/>
    </location>
</feature>
<dbReference type="InterPro" id="IPR000644">
    <property type="entry name" value="CBS_dom"/>
</dbReference>
<evidence type="ECO:0000256" key="3">
    <source>
        <dbReference type="ARBA" id="ARBA00022737"/>
    </source>
</evidence>
<evidence type="ECO:0000256" key="2">
    <source>
        <dbReference type="ARBA" id="ARBA00022692"/>
    </source>
</evidence>
<keyword evidence="3" id="KW-0677">Repeat</keyword>
<accession>A0A2N2E387</accession>
<evidence type="ECO:0000256" key="1">
    <source>
        <dbReference type="ARBA" id="ARBA00004141"/>
    </source>
</evidence>
<keyword evidence="2 7" id="KW-0812">Transmembrane</keyword>